<dbReference type="Gene3D" id="3.40.630.40">
    <property type="entry name" value="Zn-dependent exopeptidases"/>
    <property type="match status" value="1"/>
</dbReference>
<organism evidence="1">
    <name type="scientific">marine sediment metagenome</name>
    <dbReference type="NCBI Taxonomy" id="412755"/>
    <lineage>
        <taxon>unclassified sequences</taxon>
        <taxon>metagenomes</taxon>
        <taxon>ecological metagenomes</taxon>
    </lineage>
</organism>
<name>A0A0F9MUA9_9ZZZZ</name>
<sequence length="140" mass="16580">IDFGFKSKSSTRVPSYTIILDNNNKVIKPYLHLALHGMKNYPNKEIEVGTINNQTCSNEIFIWFKKKLEEISKELFNRDLKIVYNKQFIGNISKRVHRENYGNLFNTIQIEFNKALRMDYLSKITEVLSTIVKNFYQEHN</sequence>
<feature type="non-terminal residue" evidence="1">
    <location>
        <position position="1"/>
    </location>
</feature>
<comment type="caution">
    <text evidence="1">The sequence shown here is derived from an EMBL/GenBank/DDBJ whole genome shotgun (WGS) entry which is preliminary data.</text>
</comment>
<gene>
    <name evidence="1" type="ORF">LCGC14_1417030</name>
</gene>
<evidence type="ECO:0000313" key="1">
    <source>
        <dbReference type="EMBL" id="KKM72792.1"/>
    </source>
</evidence>
<accession>A0A0F9MUA9</accession>
<reference evidence="1" key="1">
    <citation type="journal article" date="2015" name="Nature">
        <title>Complex archaea that bridge the gap between prokaryotes and eukaryotes.</title>
        <authorList>
            <person name="Spang A."/>
            <person name="Saw J.H."/>
            <person name="Jorgensen S.L."/>
            <person name="Zaremba-Niedzwiedzka K."/>
            <person name="Martijn J."/>
            <person name="Lind A.E."/>
            <person name="van Eijk R."/>
            <person name="Schleper C."/>
            <person name="Guy L."/>
            <person name="Ettema T.J."/>
        </authorList>
    </citation>
    <scope>NUCLEOTIDE SEQUENCE</scope>
</reference>
<protein>
    <submittedName>
        <fullName evidence="1">Uncharacterized protein</fullName>
    </submittedName>
</protein>
<dbReference type="AlphaFoldDB" id="A0A0F9MUA9"/>
<proteinExistence type="predicted"/>
<dbReference type="EMBL" id="LAZR01009405">
    <property type="protein sequence ID" value="KKM72792.1"/>
    <property type="molecule type" value="Genomic_DNA"/>
</dbReference>